<keyword evidence="1" id="KW-1133">Transmembrane helix</keyword>
<dbReference type="AlphaFoldDB" id="A0A3G9JLD2"/>
<evidence type="ECO:0000256" key="1">
    <source>
        <dbReference type="SAM" id="Phobius"/>
    </source>
</evidence>
<reference evidence="2 3" key="1">
    <citation type="submission" date="2018-11" db="EMBL/GenBank/DDBJ databases">
        <title>Novel Erysipelotrichaceae bacterium isolated from small intestine of a swine.</title>
        <authorList>
            <person name="Kim J.S."/>
            <person name="Choe H."/>
            <person name="Lee Y.R."/>
            <person name="Kim K.M."/>
            <person name="Park D.S."/>
        </authorList>
    </citation>
    <scope>NUCLEOTIDE SEQUENCE [LARGE SCALE GENOMIC DNA]</scope>
    <source>
        <strain evidence="2 3">SG0102</strain>
    </source>
</reference>
<dbReference type="InParanoid" id="A0A3G9JLD2"/>
<proteinExistence type="predicted"/>
<dbReference type="EMBL" id="AP019309">
    <property type="protein sequence ID" value="BBH25813.1"/>
    <property type="molecule type" value="Genomic_DNA"/>
</dbReference>
<protein>
    <submittedName>
        <fullName evidence="2">Uncharacterized protein</fullName>
    </submittedName>
</protein>
<feature type="transmembrane region" description="Helical" evidence="1">
    <location>
        <begin position="65"/>
        <end position="84"/>
    </location>
</feature>
<dbReference type="RefSeq" id="WP_125118729.1">
    <property type="nucleotide sequence ID" value="NZ_AP019309.1"/>
</dbReference>
<feature type="transmembrane region" description="Helical" evidence="1">
    <location>
        <begin position="12"/>
        <end position="31"/>
    </location>
</feature>
<feature type="transmembrane region" description="Helical" evidence="1">
    <location>
        <begin position="37"/>
        <end position="56"/>
    </location>
</feature>
<keyword evidence="3" id="KW-1185">Reference proteome</keyword>
<accession>A0A3G9JLD2</accession>
<dbReference type="KEGG" id="ebm:SG0102_07470"/>
<evidence type="ECO:0000313" key="2">
    <source>
        <dbReference type="EMBL" id="BBH25813.1"/>
    </source>
</evidence>
<dbReference type="Proteomes" id="UP000268059">
    <property type="component" value="Chromosome"/>
</dbReference>
<keyword evidence="1" id="KW-0472">Membrane</keyword>
<organism evidence="2 3">
    <name type="scientific">Intestinibaculum porci</name>
    <dbReference type="NCBI Taxonomy" id="2487118"/>
    <lineage>
        <taxon>Bacteria</taxon>
        <taxon>Bacillati</taxon>
        <taxon>Bacillota</taxon>
        <taxon>Erysipelotrichia</taxon>
        <taxon>Erysipelotrichales</taxon>
        <taxon>Erysipelotrichaceae</taxon>
        <taxon>Intestinibaculum</taxon>
    </lineage>
</organism>
<evidence type="ECO:0000313" key="3">
    <source>
        <dbReference type="Proteomes" id="UP000268059"/>
    </source>
</evidence>
<gene>
    <name evidence="2" type="ORF">SG0102_07470</name>
</gene>
<name>A0A3G9JLD2_9FIRM</name>
<keyword evidence="1" id="KW-0812">Transmembrane</keyword>
<sequence>MSKRHYKMLGSLSVLMIIIIILLAKFVLVRFRLSASQMVMIAGCFAIFSYCVAMVIMKNNNKKRLSVLITVLTLSLSLCTFYLTNRYILPSQPPLRRQGGVLPTMPSHFEEMKKAR</sequence>